<comment type="similarity">
    <text evidence="4">Belongs to the PriB family.</text>
</comment>
<keyword evidence="1 4" id="KW-0639">Primosome</keyword>
<accession>A0ABS8D895</accession>
<evidence type="ECO:0000313" key="6">
    <source>
        <dbReference type="Proteomes" id="UP001165395"/>
    </source>
</evidence>
<dbReference type="Gene3D" id="2.40.50.140">
    <property type="entry name" value="Nucleic acid-binding proteins"/>
    <property type="match status" value="1"/>
</dbReference>
<evidence type="ECO:0000256" key="3">
    <source>
        <dbReference type="ARBA" id="ARBA00023125"/>
    </source>
</evidence>
<dbReference type="InterPro" id="IPR012340">
    <property type="entry name" value="NA-bd_OB-fold"/>
</dbReference>
<sequence>MNQLVLSGKIKSAEPVSYTPAGIPVLRFWLIHHSSVMESGKARNVSCEIECVVLGGLVNLLTNLNADADYDFTGFLAAKNLKNPRPVFHVTQLDGLENLS</sequence>
<keyword evidence="3 4" id="KW-0238">DNA-binding</keyword>
<name>A0ABS8D895_9NEIS</name>
<evidence type="ECO:0000256" key="1">
    <source>
        <dbReference type="ARBA" id="ARBA00022515"/>
    </source>
</evidence>
<comment type="subunit">
    <text evidence="4">Homodimer. Interacts with PriA and DnaT. Component of the replication restart primosome. Primosome assembly occurs via a 'hand-off' mechanism. PriA binds to replication forks, subsequently PriB then DnaT bind; DnaT then displaces ssDNA to generate the helicase loading substrate.</text>
</comment>
<dbReference type="HAMAP" id="MF_00720">
    <property type="entry name" value="PriB"/>
    <property type="match status" value="1"/>
</dbReference>
<dbReference type="Proteomes" id="UP001165395">
    <property type="component" value="Unassembled WGS sequence"/>
</dbReference>
<dbReference type="RefSeq" id="WP_227180994.1">
    <property type="nucleotide sequence ID" value="NZ_JAJBZT010000006.1"/>
</dbReference>
<organism evidence="5 6">
    <name type="scientific">Leeia speluncae</name>
    <dbReference type="NCBI Taxonomy" id="2884804"/>
    <lineage>
        <taxon>Bacteria</taxon>
        <taxon>Pseudomonadati</taxon>
        <taxon>Pseudomonadota</taxon>
        <taxon>Betaproteobacteria</taxon>
        <taxon>Neisseriales</taxon>
        <taxon>Leeiaceae</taxon>
        <taxon>Leeia</taxon>
    </lineage>
</organism>
<dbReference type="EMBL" id="JAJBZT010000006">
    <property type="protein sequence ID" value="MCB6184181.1"/>
    <property type="molecule type" value="Genomic_DNA"/>
</dbReference>
<evidence type="ECO:0000256" key="2">
    <source>
        <dbReference type="ARBA" id="ARBA00022705"/>
    </source>
</evidence>
<dbReference type="SUPFAM" id="SSF50249">
    <property type="entry name" value="Nucleic acid-binding proteins"/>
    <property type="match status" value="1"/>
</dbReference>
<keyword evidence="2 4" id="KW-0235">DNA replication</keyword>
<evidence type="ECO:0000313" key="5">
    <source>
        <dbReference type="EMBL" id="MCB6184181.1"/>
    </source>
</evidence>
<comment type="function">
    <text evidence="4">Involved in the restart of stalled replication forks, which reloads the replicative helicase on sites other than the origin of replication; the PriA-PriB pathway is the major replication restart pathway. During primosome assembly it facilitates complex formation between PriA and DnaT on DNA; stabilizes PriA on DNA. Stimulates the DNA unwinding activity of PriA helicase.</text>
</comment>
<comment type="caution">
    <text evidence="5">The sequence shown here is derived from an EMBL/GenBank/DDBJ whole genome shotgun (WGS) entry which is preliminary data.</text>
</comment>
<protein>
    <recommendedName>
        <fullName evidence="4">Replication restart protein PriB</fullName>
    </recommendedName>
</protein>
<proteinExistence type="inferred from homology"/>
<dbReference type="PROSITE" id="PS50935">
    <property type="entry name" value="SSB"/>
    <property type="match status" value="1"/>
</dbReference>
<dbReference type="InterPro" id="IPR000424">
    <property type="entry name" value="Primosome_PriB/ssb"/>
</dbReference>
<evidence type="ECO:0000256" key="4">
    <source>
        <dbReference type="HAMAP-Rule" id="MF_00720"/>
    </source>
</evidence>
<dbReference type="Pfam" id="PF22657">
    <property type="entry name" value="SSB_1"/>
    <property type="match status" value="1"/>
</dbReference>
<gene>
    <name evidence="4 5" type="primary">priB</name>
    <name evidence="5" type="ORF">LIN78_11545</name>
</gene>
<reference evidence="5" key="1">
    <citation type="submission" date="2021-10" db="EMBL/GenBank/DDBJ databases">
        <title>The complete genome sequence of Leeia sp. TBRC 13508.</title>
        <authorList>
            <person name="Charoenyingcharoen P."/>
            <person name="Yukphan P."/>
        </authorList>
    </citation>
    <scope>NUCLEOTIDE SEQUENCE</scope>
    <source>
        <strain evidence="5">TBRC 13508</strain>
    </source>
</reference>
<dbReference type="NCBIfam" id="TIGR04418">
    <property type="entry name" value="PriB_gamma"/>
    <property type="match status" value="1"/>
</dbReference>
<keyword evidence="6" id="KW-1185">Reference proteome</keyword>
<dbReference type="InterPro" id="IPR023646">
    <property type="entry name" value="Prisomal_replication_PriB"/>
</dbReference>
<dbReference type="PIRSF" id="PIRSF003135">
    <property type="entry name" value="Primosomal_n"/>
    <property type="match status" value="1"/>
</dbReference>